<dbReference type="Proteomes" id="UP001381003">
    <property type="component" value="Chromosome"/>
</dbReference>
<accession>A0ABZ2F907</accession>
<protein>
    <submittedName>
        <fullName evidence="2">Uncharacterized protein</fullName>
    </submittedName>
</protein>
<proteinExistence type="predicted"/>
<feature type="compositionally biased region" description="Basic and acidic residues" evidence="1">
    <location>
        <begin position="46"/>
        <end position="73"/>
    </location>
</feature>
<dbReference type="EMBL" id="CP104874">
    <property type="protein sequence ID" value="WWF03748.1"/>
    <property type="molecule type" value="Genomic_DNA"/>
</dbReference>
<evidence type="ECO:0000256" key="1">
    <source>
        <dbReference type="SAM" id="MobiDB-lite"/>
    </source>
</evidence>
<sequence>MSQQADGGDEGGQVSETSNLRDTDVDEAYQQSEGVPPSADAPQEDQSAKEAEVSPEHGDVDESVDHGVGRDTE</sequence>
<keyword evidence="3" id="KW-1185">Reference proteome</keyword>
<evidence type="ECO:0000313" key="3">
    <source>
        <dbReference type="Proteomes" id="UP001381003"/>
    </source>
</evidence>
<dbReference type="RefSeq" id="WP_068328521.1">
    <property type="nucleotide sequence ID" value="NZ_CP104874.1"/>
</dbReference>
<feature type="region of interest" description="Disordered" evidence="1">
    <location>
        <begin position="1"/>
        <end position="73"/>
    </location>
</feature>
<organism evidence="2 3">
    <name type="scientific">Janibacter terrae</name>
    <dbReference type="NCBI Taxonomy" id="103817"/>
    <lineage>
        <taxon>Bacteria</taxon>
        <taxon>Bacillati</taxon>
        <taxon>Actinomycetota</taxon>
        <taxon>Actinomycetes</taxon>
        <taxon>Micrococcales</taxon>
        <taxon>Intrasporangiaceae</taxon>
        <taxon>Janibacter</taxon>
    </lineage>
</organism>
<name>A0ABZ2F907_9MICO</name>
<reference evidence="2 3" key="1">
    <citation type="submission" date="2022-09" db="EMBL/GenBank/DDBJ databases">
        <title>Complete genome sequence of Janibacter terrae strain COS04-44, PCL-degrading bacteria isolated from oil spilled coast.</title>
        <authorList>
            <person name="Park H."/>
            <person name="Kim J.Y."/>
            <person name="An S.H."/>
            <person name="Lee C.M."/>
            <person name="Weon H.-Y."/>
        </authorList>
    </citation>
    <scope>NUCLEOTIDE SEQUENCE [LARGE SCALE GENOMIC DNA]</scope>
    <source>
        <strain evidence="2 3">COS04-44</strain>
    </source>
</reference>
<evidence type="ECO:0000313" key="2">
    <source>
        <dbReference type="EMBL" id="WWF03748.1"/>
    </source>
</evidence>
<gene>
    <name evidence="2" type="ORF">N5P18_08480</name>
</gene>